<proteinExistence type="inferred from homology"/>
<protein>
    <recommendedName>
        <fullName evidence="7">Glycosyltransferase</fullName>
        <ecNumber evidence="7">2.4.1.-</ecNumber>
    </recommendedName>
</protein>
<accession>A0AAD8N5A2</accession>
<evidence type="ECO:0000256" key="4">
    <source>
        <dbReference type="ARBA" id="ARBA00022679"/>
    </source>
</evidence>
<dbReference type="PANTHER" id="PTHR48044:SF23">
    <property type="entry name" value="ANTHOCYANIDIN 3-O-GLUCOSYLTRANSFERASE-LIKE"/>
    <property type="match status" value="1"/>
</dbReference>
<keyword evidence="3 6" id="KW-0328">Glycosyltransferase</keyword>
<name>A0AAD8N5A2_9APIA</name>
<dbReference type="Pfam" id="PF26168">
    <property type="entry name" value="Glyco_transf_N"/>
    <property type="match status" value="1"/>
</dbReference>
<dbReference type="SUPFAM" id="SSF53756">
    <property type="entry name" value="UDP-Glycosyltransferase/glycogen phosphorylase"/>
    <property type="match status" value="1"/>
</dbReference>
<dbReference type="EMBL" id="JAUIZM010000002">
    <property type="protein sequence ID" value="KAK1396572.1"/>
    <property type="molecule type" value="Genomic_DNA"/>
</dbReference>
<dbReference type="GO" id="GO:0009690">
    <property type="term" value="P:cytokinin metabolic process"/>
    <property type="evidence" value="ECO:0007669"/>
    <property type="project" value="UniProtKB-ARBA"/>
</dbReference>
<dbReference type="Proteomes" id="UP001237642">
    <property type="component" value="Unassembled WGS sequence"/>
</dbReference>
<dbReference type="FunFam" id="3.40.50.2000:FF:000060">
    <property type="entry name" value="Glycosyltransferase"/>
    <property type="match status" value="1"/>
</dbReference>
<evidence type="ECO:0000256" key="5">
    <source>
        <dbReference type="ARBA" id="ARBA00023229"/>
    </source>
</evidence>
<evidence type="ECO:0000256" key="1">
    <source>
        <dbReference type="ARBA" id="ARBA00004721"/>
    </source>
</evidence>
<evidence type="ECO:0000313" key="9">
    <source>
        <dbReference type="EMBL" id="KAK1396572.1"/>
    </source>
</evidence>
<dbReference type="GO" id="GO:0050404">
    <property type="term" value="F:zeatin O-beta-D-xylosyltransferase activity"/>
    <property type="evidence" value="ECO:0007669"/>
    <property type="project" value="UniProtKB-ARBA"/>
</dbReference>
<dbReference type="GO" id="GO:0008299">
    <property type="term" value="P:isoprenoid biosynthetic process"/>
    <property type="evidence" value="ECO:0007669"/>
    <property type="project" value="UniProtKB-KW"/>
</dbReference>
<reference evidence="9" key="1">
    <citation type="submission" date="2023-02" db="EMBL/GenBank/DDBJ databases">
        <title>Genome of toxic invasive species Heracleum sosnowskyi carries increased number of genes despite the absence of recent whole-genome duplications.</title>
        <authorList>
            <person name="Schelkunov M."/>
            <person name="Shtratnikova V."/>
            <person name="Makarenko M."/>
            <person name="Klepikova A."/>
            <person name="Omelchenko D."/>
            <person name="Novikova G."/>
            <person name="Obukhova E."/>
            <person name="Bogdanov V."/>
            <person name="Penin A."/>
            <person name="Logacheva M."/>
        </authorList>
    </citation>
    <scope>NUCLEOTIDE SEQUENCE</scope>
    <source>
        <strain evidence="9">Hsosn_3</strain>
        <tissue evidence="9">Leaf</tissue>
    </source>
</reference>
<comment type="pathway">
    <text evidence="1">Secondary metabolite biosynthesis; terpenoid biosynthesis.</text>
</comment>
<dbReference type="InterPro" id="IPR002213">
    <property type="entry name" value="UDP_glucos_trans"/>
</dbReference>
<dbReference type="Pfam" id="PF00201">
    <property type="entry name" value="UDPGT"/>
    <property type="match status" value="1"/>
</dbReference>
<dbReference type="AlphaFoldDB" id="A0AAD8N5A2"/>
<keyword evidence="5" id="KW-0414">Isoprene biosynthesis</keyword>
<dbReference type="Gene3D" id="3.40.50.2000">
    <property type="entry name" value="Glycogen Phosphorylase B"/>
    <property type="match status" value="2"/>
</dbReference>
<gene>
    <name evidence="9" type="ORF">POM88_006435</name>
</gene>
<comment type="caution">
    <text evidence="9">The sequence shown here is derived from an EMBL/GenBank/DDBJ whole genome shotgun (WGS) entry which is preliminary data.</text>
</comment>
<dbReference type="InterPro" id="IPR058980">
    <property type="entry name" value="Glyco_transf_N"/>
</dbReference>
<keyword evidence="10" id="KW-1185">Reference proteome</keyword>
<feature type="domain" description="Glycosyltransferase N-terminal" evidence="8">
    <location>
        <begin position="14"/>
        <end position="242"/>
    </location>
</feature>
<keyword evidence="4 6" id="KW-0808">Transferase</keyword>
<reference evidence="9" key="2">
    <citation type="submission" date="2023-05" db="EMBL/GenBank/DDBJ databases">
        <authorList>
            <person name="Schelkunov M.I."/>
        </authorList>
    </citation>
    <scope>NUCLEOTIDE SEQUENCE</scope>
    <source>
        <strain evidence="9">Hsosn_3</strain>
        <tissue evidence="9">Leaf</tissue>
    </source>
</reference>
<dbReference type="FunFam" id="3.40.50.2000:FF:000238">
    <property type="entry name" value="Glycosyltransferase"/>
    <property type="match status" value="1"/>
</dbReference>
<evidence type="ECO:0000256" key="2">
    <source>
        <dbReference type="ARBA" id="ARBA00009995"/>
    </source>
</evidence>
<dbReference type="EC" id="2.4.1.-" evidence="7"/>
<evidence type="ECO:0000256" key="3">
    <source>
        <dbReference type="ARBA" id="ARBA00022676"/>
    </source>
</evidence>
<evidence type="ECO:0000313" key="10">
    <source>
        <dbReference type="Proteomes" id="UP001237642"/>
    </source>
</evidence>
<dbReference type="PANTHER" id="PTHR48044">
    <property type="entry name" value="GLYCOSYLTRANSFERASE"/>
    <property type="match status" value="1"/>
</dbReference>
<evidence type="ECO:0000256" key="7">
    <source>
        <dbReference type="RuleBase" id="RU362057"/>
    </source>
</evidence>
<dbReference type="InterPro" id="IPR035595">
    <property type="entry name" value="UDP_glycos_trans_CS"/>
</dbReference>
<organism evidence="9 10">
    <name type="scientific">Heracleum sosnowskyi</name>
    <dbReference type="NCBI Taxonomy" id="360622"/>
    <lineage>
        <taxon>Eukaryota</taxon>
        <taxon>Viridiplantae</taxon>
        <taxon>Streptophyta</taxon>
        <taxon>Embryophyta</taxon>
        <taxon>Tracheophyta</taxon>
        <taxon>Spermatophyta</taxon>
        <taxon>Magnoliopsida</taxon>
        <taxon>eudicotyledons</taxon>
        <taxon>Gunneridae</taxon>
        <taxon>Pentapetalae</taxon>
        <taxon>asterids</taxon>
        <taxon>campanulids</taxon>
        <taxon>Apiales</taxon>
        <taxon>Apiaceae</taxon>
        <taxon>Apioideae</taxon>
        <taxon>apioid superclade</taxon>
        <taxon>Tordylieae</taxon>
        <taxon>Tordyliinae</taxon>
        <taxon>Heracleum</taxon>
    </lineage>
</organism>
<evidence type="ECO:0000259" key="8">
    <source>
        <dbReference type="Pfam" id="PF26168"/>
    </source>
</evidence>
<dbReference type="GO" id="GO:0016138">
    <property type="term" value="P:glycoside biosynthetic process"/>
    <property type="evidence" value="ECO:0007669"/>
    <property type="project" value="UniProtKB-ARBA"/>
</dbReference>
<comment type="similarity">
    <text evidence="2 6">Belongs to the UDP-glycosyltransferase family.</text>
</comment>
<sequence>MGYNEAEKQATESEVTVVIVPFPAQGHLNQLLHLSRLVSSYNIQVHYVTSAIHCRQAKLRVQGWDSLSTPLIKFHEFPVPAFDSPPANPHSPFQFPSHLVPSFYSALHLRKQVAELLSALSATAKRVVVIYDYLIPYIGQDVASLPNGEAYSFHPLSAFRVFCETVGESGFEIIDDLVVKQLPSIATTLSSEVMEFFYKQGEDLVKYSSGALYNTCKAIEAPFLDVLANVNDKQWAIGPFNPVEICKAKYPSYVRHKCLDWLDKQVCDSVIFVSFGTTTSLTDEQVESLAIGLENSGQKFIWVLRDADKADIFLEDVRAYKLPNEYEERLELNGQGIIVRDWAPQLEMLAHASIGGFMSHCGWNSCLESITMGVPIATWPMHSDQPHNALLVTKVLKIGVVVKDWARRDELVESSTIEKAVRQLMVSQEGEEIRKRTVELGMTVKRSVAQGGDTRAEIDDFIAHIRR</sequence>
<dbReference type="PROSITE" id="PS00375">
    <property type="entry name" value="UDPGT"/>
    <property type="match status" value="1"/>
</dbReference>
<evidence type="ECO:0000256" key="6">
    <source>
        <dbReference type="RuleBase" id="RU003718"/>
    </source>
</evidence>
<dbReference type="CDD" id="cd03784">
    <property type="entry name" value="GT1_Gtf-like"/>
    <property type="match status" value="1"/>
</dbReference>